<evidence type="ECO:0000256" key="1">
    <source>
        <dbReference type="SAM" id="MobiDB-lite"/>
    </source>
</evidence>
<dbReference type="RefSeq" id="XP_042926246.1">
    <property type="nucleotide sequence ID" value="XM_043061117.1"/>
</dbReference>
<dbReference type="ExpressionAtlas" id="A0A2K3DY30">
    <property type="expression patterns" value="baseline"/>
</dbReference>
<keyword evidence="2" id="KW-1133">Transmembrane helix</keyword>
<accession>A0A2K3DY30</accession>
<dbReference type="GeneID" id="5717460"/>
<keyword evidence="2" id="KW-0812">Transmembrane</keyword>
<feature type="compositionally biased region" description="Low complexity" evidence="1">
    <location>
        <begin position="75"/>
        <end position="89"/>
    </location>
</feature>
<organism evidence="3 4">
    <name type="scientific">Chlamydomonas reinhardtii</name>
    <name type="common">Chlamydomonas smithii</name>
    <dbReference type="NCBI Taxonomy" id="3055"/>
    <lineage>
        <taxon>Eukaryota</taxon>
        <taxon>Viridiplantae</taxon>
        <taxon>Chlorophyta</taxon>
        <taxon>core chlorophytes</taxon>
        <taxon>Chlorophyceae</taxon>
        <taxon>CS clade</taxon>
        <taxon>Chlamydomonadales</taxon>
        <taxon>Chlamydomonadaceae</taxon>
        <taxon>Chlamydomonas</taxon>
    </lineage>
</organism>
<feature type="compositionally biased region" description="Basic residues" evidence="1">
    <location>
        <begin position="28"/>
        <end position="43"/>
    </location>
</feature>
<dbReference type="Gramene" id="PNW85442">
    <property type="protein sequence ID" value="PNW85442"/>
    <property type="gene ID" value="CHLRE_03g186600v5"/>
</dbReference>
<evidence type="ECO:0000313" key="3">
    <source>
        <dbReference type="EMBL" id="PNW85442.1"/>
    </source>
</evidence>
<protein>
    <submittedName>
        <fullName evidence="3">Uncharacterized protein</fullName>
    </submittedName>
</protein>
<dbReference type="Proteomes" id="UP000006906">
    <property type="component" value="Chromosome 3"/>
</dbReference>
<reference evidence="3 4" key="1">
    <citation type="journal article" date="2007" name="Science">
        <title>The Chlamydomonas genome reveals the evolution of key animal and plant functions.</title>
        <authorList>
            <person name="Merchant S.S."/>
            <person name="Prochnik S.E."/>
            <person name="Vallon O."/>
            <person name="Harris E.H."/>
            <person name="Karpowicz S.J."/>
            <person name="Witman G.B."/>
            <person name="Terry A."/>
            <person name="Salamov A."/>
            <person name="Fritz-Laylin L.K."/>
            <person name="Marechal-Drouard L."/>
            <person name="Marshall W.F."/>
            <person name="Qu L.H."/>
            <person name="Nelson D.R."/>
            <person name="Sanderfoot A.A."/>
            <person name="Spalding M.H."/>
            <person name="Kapitonov V.V."/>
            <person name="Ren Q."/>
            <person name="Ferris P."/>
            <person name="Lindquist E."/>
            <person name="Shapiro H."/>
            <person name="Lucas S.M."/>
            <person name="Grimwood J."/>
            <person name="Schmutz J."/>
            <person name="Cardol P."/>
            <person name="Cerutti H."/>
            <person name="Chanfreau G."/>
            <person name="Chen C.L."/>
            <person name="Cognat V."/>
            <person name="Croft M.T."/>
            <person name="Dent R."/>
            <person name="Dutcher S."/>
            <person name="Fernandez E."/>
            <person name="Fukuzawa H."/>
            <person name="Gonzalez-Ballester D."/>
            <person name="Gonzalez-Halphen D."/>
            <person name="Hallmann A."/>
            <person name="Hanikenne M."/>
            <person name="Hippler M."/>
            <person name="Inwood W."/>
            <person name="Jabbari K."/>
            <person name="Kalanon M."/>
            <person name="Kuras R."/>
            <person name="Lefebvre P.A."/>
            <person name="Lemaire S.D."/>
            <person name="Lobanov A.V."/>
            <person name="Lohr M."/>
            <person name="Manuell A."/>
            <person name="Meier I."/>
            <person name="Mets L."/>
            <person name="Mittag M."/>
            <person name="Mittelmeier T."/>
            <person name="Moroney J.V."/>
            <person name="Moseley J."/>
            <person name="Napoli C."/>
            <person name="Nedelcu A.M."/>
            <person name="Niyogi K."/>
            <person name="Novoselov S.V."/>
            <person name="Paulsen I.T."/>
            <person name="Pazour G."/>
            <person name="Purton S."/>
            <person name="Ral J.P."/>
            <person name="Riano-Pachon D.M."/>
            <person name="Riekhof W."/>
            <person name="Rymarquis L."/>
            <person name="Schroda M."/>
            <person name="Stern D."/>
            <person name="Umen J."/>
            <person name="Willows R."/>
            <person name="Wilson N."/>
            <person name="Zimmer S.L."/>
            <person name="Allmer J."/>
            <person name="Balk J."/>
            <person name="Bisova K."/>
            <person name="Chen C.J."/>
            <person name="Elias M."/>
            <person name="Gendler K."/>
            <person name="Hauser C."/>
            <person name="Lamb M.R."/>
            <person name="Ledford H."/>
            <person name="Long J.C."/>
            <person name="Minagawa J."/>
            <person name="Page M.D."/>
            <person name="Pan J."/>
            <person name="Pootakham W."/>
            <person name="Roje S."/>
            <person name="Rose A."/>
            <person name="Stahlberg E."/>
            <person name="Terauchi A.M."/>
            <person name="Yang P."/>
            <person name="Ball S."/>
            <person name="Bowler C."/>
            <person name="Dieckmann C.L."/>
            <person name="Gladyshev V.N."/>
            <person name="Green P."/>
            <person name="Jorgensen R."/>
            <person name="Mayfield S."/>
            <person name="Mueller-Roeber B."/>
            <person name="Rajamani S."/>
            <person name="Sayre R.T."/>
            <person name="Brokstein P."/>
            <person name="Dubchak I."/>
            <person name="Goodstein D."/>
            <person name="Hornick L."/>
            <person name="Huang Y.W."/>
            <person name="Jhaveri J."/>
            <person name="Luo Y."/>
            <person name="Martinez D."/>
            <person name="Ngau W.C."/>
            <person name="Otillar B."/>
            <person name="Poliakov A."/>
            <person name="Porter A."/>
            <person name="Szajkowski L."/>
            <person name="Werner G."/>
            <person name="Zhou K."/>
            <person name="Grigoriev I.V."/>
            <person name="Rokhsar D.S."/>
            <person name="Grossman A.R."/>
        </authorList>
    </citation>
    <scope>NUCLEOTIDE SEQUENCE [LARGE SCALE GENOMIC DNA]</scope>
    <source>
        <strain evidence="4">CC-503</strain>
    </source>
</reference>
<feature type="transmembrane region" description="Helical" evidence="2">
    <location>
        <begin position="281"/>
        <end position="301"/>
    </location>
</feature>
<evidence type="ECO:0000256" key="2">
    <source>
        <dbReference type="SAM" id="Phobius"/>
    </source>
</evidence>
<proteinExistence type="predicted"/>
<keyword evidence="4" id="KW-1185">Reference proteome</keyword>
<dbReference type="AlphaFoldDB" id="A0A2K3DY30"/>
<feature type="region of interest" description="Disordered" evidence="1">
    <location>
        <begin position="75"/>
        <end position="124"/>
    </location>
</feature>
<dbReference type="OrthoDB" id="544871at2759"/>
<dbReference type="KEGG" id="cre:CHLRE_03g186600v5"/>
<dbReference type="InParanoid" id="A0A2K3DY30"/>
<gene>
    <name evidence="3" type="ORF">CHLRE_03g186600v5</name>
</gene>
<dbReference type="EMBL" id="CM008964">
    <property type="protein sequence ID" value="PNW85442.1"/>
    <property type="molecule type" value="Genomic_DNA"/>
</dbReference>
<feature type="region of interest" description="Disordered" evidence="1">
    <location>
        <begin position="155"/>
        <end position="185"/>
    </location>
</feature>
<feature type="compositionally biased region" description="Polar residues" evidence="1">
    <location>
        <begin position="1"/>
        <end position="10"/>
    </location>
</feature>
<feature type="compositionally biased region" description="Low complexity" evidence="1">
    <location>
        <begin position="51"/>
        <end position="61"/>
    </location>
</feature>
<feature type="region of interest" description="Disordered" evidence="1">
    <location>
        <begin position="1"/>
        <end position="61"/>
    </location>
</feature>
<sequence length="344" mass="35853">MPHSHLQQHAPQHAVSQRHPADQQHLLQQHHHLAHHHNHHLAHHHDEQHHQLQLQAGHAHGLAAESEAHLLTHASTSAAAAAPHSSSSSGADNGYGVSSITTDSSGHAHAHEHEHTHASVSHATGGSGQVLEVYRSGLTAPLVLGLGHATNPTAGGSGGSAAFTLPAPRASPAPDTRGPRGLSSATAAAATASFTAATVTAPATGVSSPLASPTSSTEWLSSVDSDSEMCVLVPDPEGGDIQMVCESDPTHPISLAEEAVLHPLVPTSLLQDIERKLEADLSTIAITIVFAMGFICLEFGVNDLIEIFFGHSVVSDLTCIGIGLVVVFGVKVSKRPLLRLDRWS</sequence>
<feature type="transmembrane region" description="Helical" evidence="2">
    <location>
        <begin position="307"/>
        <end position="330"/>
    </location>
</feature>
<name>A0A2K3DY30_CHLRE</name>
<dbReference type="PaxDb" id="3055-EDP04498"/>
<keyword evidence="2" id="KW-0472">Membrane</keyword>
<evidence type="ECO:0000313" key="4">
    <source>
        <dbReference type="Proteomes" id="UP000006906"/>
    </source>
</evidence>